<dbReference type="EMBL" id="SORI01000009">
    <property type="protein sequence ID" value="TDY60200.1"/>
    <property type="molecule type" value="Genomic_DNA"/>
</dbReference>
<organism evidence="10 11">
    <name type="scientific">Aminivibrio pyruvatiphilus</name>
    <dbReference type="NCBI Taxonomy" id="1005740"/>
    <lineage>
        <taxon>Bacteria</taxon>
        <taxon>Thermotogati</taxon>
        <taxon>Synergistota</taxon>
        <taxon>Synergistia</taxon>
        <taxon>Synergistales</taxon>
        <taxon>Aminobacteriaceae</taxon>
        <taxon>Aminivibrio</taxon>
    </lineage>
</organism>
<protein>
    <recommendedName>
        <fullName evidence="8">Probable lipid II flippase MurJ</fullName>
    </recommendedName>
</protein>
<evidence type="ECO:0000256" key="2">
    <source>
        <dbReference type="ARBA" id="ARBA00022475"/>
    </source>
</evidence>
<feature type="transmembrane region" description="Helical" evidence="8">
    <location>
        <begin position="408"/>
        <end position="430"/>
    </location>
</feature>
<name>A0A4R8M4N1_9BACT</name>
<dbReference type="PANTHER" id="PTHR47019">
    <property type="entry name" value="LIPID II FLIPPASE MURJ"/>
    <property type="match status" value="1"/>
</dbReference>
<dbReference type="GO" id="GO:0008360">
    <property type="term" value="P:regulation of cell shape"/>
    <property type="evidence" value="ECO:0007669"/>
    <property type="project" value="UniProtKB-UniRule"/>
</dbReference>
<evidence type="ECO:0000256" key="4">
    <source>
        <dbReference type="ARBA" id="ARBA00022960"/>
    </source>
</evidence>
<dbReference type="AlphaFoldDB" id="A0A4R8M4N1"/>
<keyword evidence="8 9" id="KW-0813">Transport</keyword>
<evidence type="ECO:0000256" key="7">
    <source>
        <dbReference type="ARBA" id="ARBA00023136"/>
    </source>
</evidence>
<evidence type="ECO:0000256" key="5">
    <source>
        <dbReference type="ARBA" id="ARBA00022984"/>
    </source>
</evidence>
<dbReference type="UniPathway" id="UPA00219"/>
<comment type="caution">
    <text evidence="10">The sequence shown here is derived from an EMBL/GenBank/DDBJ whole genome shotgun (WGS) entry which is preliminary data.</text>
</comment>
<feature type="transmembrane region" description="Helical" evidence="8">
    <location>
        <begin position="136"/>
        <end position="154"/>
    </location>
</feature>
<keyword evidence="5 8" id="KW-0573">Peptidoglycan synthesis</keyword>
<feature type="transmembrane region" description="Helical" evidence="8">
    <location>
        <begin position="161"/>
        <end position="182"/>
    </location>
</feature>
<dbReference type="HAMAP" id="MF_02078">
    <property type="entry name" value="MurJ_MviN"/>
    <property type="match status" value="1"/>
</dbReference>
<feature type="transmembrane region" description="Helical" evidence="8">
    <location>
        <begin position="384"/>
        <end position="402"/>
    </location>
</feature>
<evidence type="ECO:0000256" key="8">
    <source>
        <dbReference type="HAMAP-Rule" id="MF_02078"/>
    </source>
</evidence>
<dbReference type="Proteomes" id="UP000295066">
    <property type="component" value="Unassembled WGS sequence"/>
</dbReference>
<feature type="transmembrane region" description="Helical" evidence="8">
    <location>
        <begin position="450"/>
        <end position="469"/>
    </location>
</feature>
<evidence type="ECO:0000313" key="11">
    <source>
        <dbReference type="Proteomes" id="UP000295066"/>
    </source>
</evidence>
<evidence type="ECO:0000313" key="10">
    <source>
        <dbReference type="EMBL" id="TDY60200.1"/>
    </source>
</evidence>
<keyword evidence="3 8" id="KW-0812">Transmembrane</keyword>
<dbReference type="GO" id="GO:0005886">
    <property type="term" value="C:plasma membrane"/>
    <property type="evidence" value="ECO:0007669"/>
    <property type="project" value="UniProtKB-SubCell"/>
</dbReference>
<dbReference type="OrthoDB" id="9804143at2"/>
<dbReference type="PRINTS" id="PR01806">
    <property type="entry name" value="VIRFACTRMVIN"/>
</dbReference>
<comment type="function">
    <text evidence="8 9">Involved in peptidoglycan biosynthesis. Transports lipid-linked peptidoglycan precursors from the inner to the outer leaflet of the cytoplasmic membrane.</text>
</comment>
<evidence type="ECO:0000256" key="3">
    <source>
        <dbReference type="ARBA" id="ARBA00022692"/>
    </source>
</evidence>
<dbReference type="GO" id="GO:0071555">
    <property type="term" value="P:cell wall organization"/>
    <property type="evidence" value="ECO:0007669"/>
    <property type="project" value="UniProtKB-UniRule"/>
</dbReference>
<keyword evidence="4 8" id="KW-0133">Cell shape</keyword>
<comment type="subcellular location">
    <subcellularLocation>
        <location evidence="1 8">Cell membrane</location>
        <topology evidence="1 8">Multi-pass membrane protein</topology>
    </subcellularLocation>
</comment>
<dbReference type="PIRSF" id="PIRSF002869">
    <property type="entry name" value="MviN"/>
    <property type="match status" value="1"/>
</dbReference>
<dbReference type="PANTHER" id="PTHR47019:SF1">
    <property type="entry name" value="LIPID II FLIPPASE MURJ"/>
    <property type="match status" value="1"/>
</dbReference>
<comment type="caution">
    <text evidence="8">Lacks conserved residue(s) required for the propagation of feature annotation.</text>
</comment>
<feature type="transmembrane region" description="Helical" evidence="8">
    <location>
        <begin position="481"/>
        <end position="500"/>
    </location>
</feature>
<feature type="transmembrane region" description="Helical" evidence="8">
    <location>
        <begin position="311"/>
        <end position="330"/>
    </location>
</feature>
<accession>A0A4R8M4N1</accession>
<dbReference type="CDD" id="cd13123">
    <property type="entry name" value="MATE_MurJ_like"/>
    <property type="match status" value="1"/>
</dbReference>
<keyword evidence="7 8" id="KW-0472">Membrane</keyword>
<feature type="transmembrane region" description="Helical" evidence="8">
    <location>
        <begin position="188"/>
        <end position="210"/>
    </location>
</feature>
<dbReference type="InterPro" id="IPR051050">
    <property type="entry name" value="Lipid_II_flippase_MurJ/MviN"/>
</dbReference>
<evidence type="ECO:0000256" key="1">
    <source>
        <dbReference type="ARBA" id="ARBA00004651"/>
    </source>
</evidence>
<dbReference type="RefSeq" id="WP_133957661.1">
    <property type="nucleotide sequence ID" value="NZ_SORI01000009.1"/>
</dbReference>
<feature type="transmembrane region" description="Helical" evidence="8">
    <location>
        <begin position="92"/>
        <end position="116"/>
    </location>
</feature>
<dbReference type="Pfam" id="PF03023">
    <property type="entry name" value="MurJ"/>
    <property type="match status" value="1"/>
</dbReference>
<feature type="transmembrane region" description="Helical" evidence="8">
    <location>
        <begin position="350"/>
        <end position="372"/>
    </location>
</feature>
<comment type="pathway">
    <text evidence="8">Cell wall biogenesis; peptidoglycan biosynthesis.</text>
</comment>
<keyword evidence="2 8" id="KW-1003">Cell membrane</keyword>
<evidence type="ECO:0000256" key="6">
    <source>
        <dbReference type="ARBA" id="ARBA00022989"/>
    </source>
</evidence>
<evidence type="ECO:0000256" key="9">
    <source>
        <dbReference type="PIRNR" id="PIRNR002869"/>
    </source>
</evidence>
<proteinExistence type="inferred from homology"/>
<dbReference type="GO" id="GO:0009252">
    <property type="term" value="P:peptidoglycan biosynthetic process"/>
    <property type="evidence" value="ECO:0007669"/>
    <property type="project" value="UniProtKB-UniRule"/>
</dbReference>
<dbReference type="NCBIfam" id="TIGR01695">
    <property type="entry name" value="murJ_mviN"/>
    <property type="match status" value="1"/>
</dbReference>
<dbReference type="GO" id="GO:0034204">
    <property type="term" value="P:lipid translocation"/>
    <property type="evidence" value="ECO:0007669"/>
    <property type="project" value="TreeGrafter"/>
</dbReference>
<dbReference type="InterPro" id="IPR004268">
    <property type="entry name" value="MurJ"/>
</dbReference>
<keyword evidence="11" id="KW-1185">Reference proteome</keyword>
<dbReference type="GO" id="GO:0015648">
    <property type="term" value="F:lipid-linked peptidoglycan transporter activity"/>
    <property type="evidence" value="ECO:0007669"/>
    <property type="project" value="UniProtKB-UniRule"/>
</dbReference>
<comment type="similarity">
    <text evidence="8 9">Belongs to the MurJ/MviN family.</text>
</comment>
<reference evidence="10 11" key="1">
    <citation type="submission" date="2019-03" db="EMBL/GenBank/DDBJ databases">
        <title>Genomic Encyclopedia of Type Strains, Phase IV (KMG-IV): sequencing the most valuable type-strain genomes for metagenomic binning, comparative biology and taxonomic classification.</title>
        <authorList>
            <person name="Goeker M."/>
        </authorList>
    </citation>
    <scope>NUCLEOTIDE SEQUENCE [LARGE SCALE GENOMIC DNA]</scope>
    <source>
        <strain evidence="10 11">DSM 25964</strain>
    </source>
</reference>
<sequence length="528" mass="56007">MARSTSTMVRHALFMMAGTLASRVLGLVREIVTAAWFGASGVLDAFNVAFTLANLARQLLAEGALSASFVPVFSRVLADRGRKAAEGLARQAFTVLLAATGLAVLAGIVLSPLLVGIMAPGFDPVKTSLAVSLTRWMFPFLLFVSLAALAMGVLNSMGSFLVPALAPALSNLVYIALVLLVASPWGVWGLAAAVLAGGACQFALQWGWTGKMGVSLLPAKPDLRDPDLRRMLSLFLPYAAGLSLNQVNPVLSRMLASFLQEGAISVLNYANRVIQLPLGLFVIAVSQAVLPQLSRCSADSVDEFREIMRDSLRFALFVVLPVTLGMTLVSREIVHLLFFRGAFGTWAWEGTAHSLAMYSVGLPGMACSTVVMRGLYARSLPRQALWVTLTSVAATALFSLILMKPMSFGGLALATSLSFTLSGWVGVRLLSRNLGTGLGVFSLSWAGKMAASLAVTAGVVFVYTIGMPYPAEGSLSLRGAWLGGIFLASCAAYGVSTGVMRFQEWGWLRGALARKKGGREPKRSDGEE</sequence>
<keyword evidence="8 9" id="KW-0961">Cell wall biogenesis/degradation</keyword>
<keyword evidence="6 8" id="KW-1133">Transmembrane helix</keyword>
<gene>
    <name evidence="8" type="primary">murJ</name>
    <name evidence="10" type="ORF">C8D99_10956</name>
</gene>